<evidence type="ECO:0000313" key="1">
    <source>
        <dbReference type="EMBL" id="QID18666.1"/>
    </source>
</evidence>
<protein>
    <submittedName>
        <fullName evidence="1">Uncharacterized protein</fullName>
    </submittedName>
</protein>
<keyword evidence="2" id="KW-1185">Reference proteome</keyword>
<evidence type="ECO:0000313" key="2">
    <source>
        <dbReference type="Proteomes" id="UP000501991"/>
    </source>
</evidence>
<dbReference type="Proteomes" id="UP000501991">
    <property type="component" value="Chromosome"/>
</dbReference>
<gene>
    <name evidence="1" type="ORF">G3580_14160</name>
</gene>
<dbReference type="KEGG" id="azq:G3580_14160"/>
<dbReference type="EMBL" id="CP048836">
    <property type="protein sequence ID" value="QID18666.1"/>
    <property type="molecule type" value="Genomic_DNA"/>
</dbReference>
<reference evidence="1 2" key="1">
    <citation type="submission" date="2020-02" db="EMBL/GenBank/DDBJ databases">
        <title>Nitrogenibacter mangrovi gen. nov., sp. nov. isolated from mangrove sediment, a denitrifying betaproteobacterium.</title>
        <authorList>
            <person name="Liao H."/>
            <person name="Tian Y."/>
        </authorList>
    </citation>
    <scope>NUCLEOTIDE SEQUENCE [LARGE SCALE GENOMIC DNA]</scope>
    <source>
        <strain evidence="1 2">M9-3-2</strain>
    </source>
</reference>
<dbReference type="AlphaFoldDB" id="A0A6C1B4N3"/>
<dbReference type="RefSeq" id="WP_173766545.1">
    <property type="nucleotide sequence ID" value="NZ_CP048836.1"/>
</dbReference>
<sequence>MSAPPLERRFSKNQLQYILEQALIYQCACPAQVTKLISELVQLYDYQQQCLDTSDTDRAVHARIADTVQAIIPIVETCLADVLALEGWDPDTLDMPANLQKRLIDGLER</sequence>
<proteinExistence type="predicted"/>
<accession>A0A6C1B4N3</accession>
<organism evidence="1 2">
    <name type="scientific">Nitrogeniibacter mangrovi</name>
    <dbReference type="NCBI Taxonomy" id="2016596"/>
    <lineage>
        <taxon>Bacteria</taxon>
        <taxon>Pseudomonadati</taxon>
        <taxon>Pseudomonadota</taxon>
        <taxon>Betaproteobacteria</taxon>
        <taxon>Rhodocyclales</taxon>
        <taxon>Zoogloeaceae</taxon>
        <taxon>Nitrogeniibacter</taxon>
    </lineage>
</organism>
<name>A0A6C1B4N3_9RHOO</name>